<organism evidence="2 3">
    <name type="scientific">Prevotella corporis</name>
    <dbReference type="NCBI Taxonomy" id="28128"/>
    <lineage>
        <taxon>Bacteria</taxon>
        <taxon>Pseudomonadati</taxon>
        <taxon>Bacteroidota</taxon>
        <taxon>Bacteroidia</taxon>
        <taxon>Bacteroidales</taxon>
        <taxon>Prevotellaceae</taxon>
        <taxon>Prevotella</taxon>
    </lineage>
</organism>
<dbReference type="EMBL" id="LRQG01000056">
    <property type="protein sequence ID" value="KXA40875.1"/>
    <property type="molecule type" value="Genomic_DNA"/>
</dbReference>
<dbReference type="STRING" id="28128.HMPREF3226_00920"/>
<proteinExistence type="predicted"/>
<evidence type="ECO:0000259" key="1">
    <source>
        <dbReference type="Pfam" id="PF01370"/>
    </source>
</evidence>
<feature type="domain" description="NAD-dependent epimerase/dehydratase" evidence="1">
    <location>
        <begin position="4"/>
        <end position="252"/>
    </location>
</feature>
<evidence type="ECO:0000313" key="2">
    <source>
        <dbReference type="EMBL" id="KXA40875.1"/>
    </source>
</evidence>
<dbReference type="RefSeq" id="WP_060940421.1">
    <property type="nucleotide sequence ID" value="NZ_CALGLL010000062.1"/>
</dbReference>
<dbReference type="PATRIC" id="fig|28128.5.peg.921"/>
<dbReference type="PANTHER" id="PTHR43245">
    <property type="entry name" value="BIFUNCTIONAL POLYMYXIN RESISTANCE PROTEIN ARNA"/>
    <property type="match status" value="1"/>
</dbReference>
<dbReference type="Pfam" id="PF01370">
    <property type="entry name" value="Epimerase"/>
    <property type="match status" value="1"/>
</dbReference>
<dbReference type="OrthoDB" id="9803111at2"/>
<dbReference type="Gene3D" id="3.40.50.720">
    <property type="entry name" value="NAD(P)-binding Rossmann-like Domain"/>
    <property type="match status" value="1"/>
</dbReference>
<dbReference type="eggNOG" id="COG0451">
    <property type="taxonomic scope" value="Bacteria"/>
</dbReference>
<dbReference type="Proteomes" id="UP000070533">
    <property type="component" value="Unassembled WGS sequence"/>
</dbReference>
<dbReference type="InterPro" id="IPR036291">
    <property type="entry name" value="NAD(P)-bd_dom_sf"/>
</dbReference>
<dbReference type="InterPro" id="IPR050177">
    <property type="entry name" value="Lipid_A_modif_metabolic_enz"/>
</dbReference>
<dbReference type="InterPro" id="IPR001509">
    <property type="entry name" value="Epimerase_deHydtase"/>
</dbReference>
<dbReference type="PANTHER" id="PTHR43245:SF13">
    <property type="entry name" value="UDP-D-APIOSE_UDP-D-XYLOSE SYNTHASE 2"/>
    <property type="match status" value="1"/>
</dbReference>
<comment type="caution">
    <text evidence="2">The sequence shown here is derived from an EMBL/GenBank/DDBJ whole genome shotgun (WGS) entry which is preliminary data.</text>
</comment>
<gene>
    <name evidence="2" type="ORF">HMPREF3226_00920</name>
</gene>
<keyword evidence="3" id="KW-1185">Reference proteome</keyword>
<dbReference type="AlphaFoldDB" id="A0A133QDD3"/>
<name>A0A133QDD3_9BACT</name>
<dbReference type="SUPFAM" id="SSF51735">
    <property type="entry name" value="NAD(P)-binding Rossmann-fold domains"/>
    <property type="match status" value="1"/>
</dbReference>
<protein>
    <submittedName>
        <fullName evidence="2">NAD dependent epimerase/dehydratase family protein</fullName>
    </submittedName>
</protein>
<reference evidence="3" key="1">
    <citation type="submission" date="2016-01" db="EMBL/GenBank/DDBJ databases">
        <authorList>
            <person name="Mitreva M."/>
            <person name="Pepin K.H."/>
            <person name="Mihindukulasuriya K.A."/>
            <person name="Fulton R."/>
            <person name="Fronick C."/>
            <person name="O'Laughlin M."/>
            <person name="Miner T."/>
            <person name="Herter B."/>
            <person name="Rosa B.A."/>
            <person name="Cordes M."/>
            <person name="Tomlinson C."/>
            <person name="Wollam A."/>
            <person name="Palsikar V.B."/>
            <person name="Mardis E.R."/>
            <person name="Wilson R.K."/>
        </authorList>
    </citation>
    <scope>NUCLEOTIDE SEQUENCE [LARGE SCALE GENOMIC DNA]</scope>
    <source>
        <strain evidence="3">MJR7716</strain>
    </source>
</reference>
<evidence type="ECO:0000313" key="3">
    <source>
        <dbReference type="Proteomes" id="UP000070533"/>
    </source>
</evidence>
<sequence length="338" mass="38912">MKTVVVFGATGNLGAYVSMKLKDDGYNVVAVGGRKSDNGFFAEHGMSYYSVNIKEKASFDVLKEIGDVHAVCHFAGSLPSRYEYDPRDLLDSITIGTLHVLMFMREHNCKKIIFPQTPYDLAEHFEMMKNGGKLAADLQRGFPKTGDHAVYVIAKNAAVDLIEYFHSTYGFSRFVLRFFTIYQYHPNAYHYANYKRRMMPYRMLMDRAAHSLPIEIWGDASKEKEMVYIKDFVELVSNCVKSDIEGGIYNVGNGWQVSLEEQIRGIVEVFSPKDHPSEITYVPEKPDPLENAFDASKTFNELNWKPKYSYIDQLRDFKHEMETEPFAKLWGTKDDYHE</sequence>
<accession>A0A133QDD3</accession>